<sequence length="189" mass="20531">MDIISAIKNRQSVKAALLADPAPNDSELRDLLEAGMSAPDHGAVRPWRFKVIRGDDRMRLADLFEAALRAKEPDADAEMIATLRSKPMRSPLIVAVCAVITENHPKVPPVEQVVATACATQNILQAIDASPFGGVLLTGWTAQDVIVKEGLGLAPKDEIIGYLYLGTPTETLRAKKRPEVDPFIETWPA</sequence>
<evidence type="ECO:0000256" key="5">
    <source>
        <dbReference type="ARBA" id="ARBA00023002"/>
    </source>
</evidence>
<comment type="caution">
    <text evidence="10">The sequence shown here is derived from an EMBL/GenBank/DDBJ whole genome shotgun (WGS) entry which is preliminary data.</text>
</comment>
<keyword evidence="4 7" id="KW-0521">NADP</keyword>
<comment type="cofactor">
    <cofactor evidence="8">
        <name>FMN</name>
        <dbReference type="ChEBI" id="CHEBI:58210"/>
    </cofactor>
    <text evidence="8">Binds 1 FMN per subunit.</text>
</comment>
<evidence type="ECO:0000313" key="10">
    <source>
        <dbReference type="EMBL" id="RED49931.1"/>
    </source>
</evidence>
<dbReference type="PANTHER" id="PTHR43821">
    <property type="entry name" value="NAD(P)H NITROREDUCTASE YDJA-RELATED"/>
    <property type="match status" value="1"/>
</dbReference>
<proteinExistence type="inferred from homology"/>
<dbReference type="AlphaFoldDB" id="A0A3D9HKV6"/>
<keyword evidence="6 7" id="KW-0520">NAD</keyword>
<evidence type="ECO:0000256" key="8">
    <source>
        <dbReference type="PIRSR" id="PIRSR000232-1"/>
    </source>
</evidence>
<dbReference type="RefSeq" id="WP_115937162.1">
    <property type="nucleotide sequence ID" value="NZ_QRDW01000005.1"/>
</dbReference>
<protein>
    <recommendedName>
        <fullName evidence="7">Putative NAD(P)H nitroreductase</fullName>
        <ecNumber evidence="7">1.-.-.-</ecNumber>
    </recommendedName>
</protein>
<evidence type="ECO:0000256" key="4">
    <source>
        <dbReference type="ARBA" id="ARBA00022857"/>
    </source>
</evidence>
<dbReference type="InterPro" id="IPR029479">
    <property type="entry name" value="Nitroreductase"/>
</dbReference>
<dbReference type="InterPro" id="IPR052530">
    <property type="entry name" value="NAD(P)H_nitroreductase"/>
</dbReference>
<reference evidence="10 11" key="1">
    <citation type="submission" date="2018-07" db="EMBL/GenBank/DDBJ databases">
        <title>Genomic Encyclopedia of Type Strains, Phase III (KMG-III): the genomes of soil and plant-associated and newly described type strains.</title>
        <authorList>
            <person name="Whitman W."/>
        </authorList>
    </citation>
    <scope>NUCLEOTIDE SEQUENCE [LARGE SCALE GENOMIC DNA]</scope>
    <source>
        <strain evidence="10 11">CECT 8488</strain>
    </source>
</reference>
<keyword evidence="3 7" id="KW-0288">FMN</keyword>
<dbReference type="EC" id="1.-.-.-" evidence="7"/>
<evidence type="ECO:0000256" key="3">
    <source>
        <dbReference type="ARBA" id="ARBA00022643"/>
    </source>
</evidence>
<dbReference type="SUPFAM" id="SSF55469">
    <property type="entry name" value="FMN-dependent nitroreductase-like"/>
    <property type="match status" value="1"/>
</dbReference>
<dbReference type="InterPro" id="IPR000415">
    <property type="entry name" value="Nitroreductase-like"/>
</dbReference>
<dbReference type="Proteomes" id="UP000256845">
    <property type="component" value="Unassembled WGS sequence"/>
</dbReference>
<dbReference type="PIRSF" id="PIRSF000232">
    <property type="entry name" value="YdjA"/>
    <property type="match status" value="1"/>
</dbReference>
<organism evidence="10 11">
    <name type="scientific">Aestuariispira insulae</name>
    <dbReference type="NCBI Taxonomy" id="1461337"/>
    <lineage>
        <taxon>Bacteria</taxon>
        <taxon>Pseudomonadati</taxon>
        <taxon>Pseudomonadota</taxon>
        <taxon>Alphaproteobacteria</taxon>
        <taxon>Rhodospirillales</taxon>
        <taxon>Kiloniellaceae</taxon>
        <taxon>Aestuariispira</taxon>
    </lineage>
</organism>
<keyword evidence="2 7" id="KW-0285">Flavoprotein</keyword>
<dbReference type="OrthoDB" id="9804207at2"/>
<gene>
    <name evidence="10" type="ORF">DFP90_105304</name>
</gene>
<dbReference type="CDD" id="cd02135">
    <property type="entry name" value="YdjA-like"/>
    <property type="match status" value="1"/>
</dbReference>
<evidence type="ECO:0000256" key="2">
    <source>
        <dbReference type="ARBA" id="ARBA00022630"/>
    </source>
</evidence>
<evidence type="ECO:0000256" key="7">
    <source>
        <dbReference type="PIRNR" id="PIRNR000232"/>
    </source>
</evidence>
<name>A0A3D9HKV6_9PROT</name>
<keyword evidence="11" id="KW-1185">Reference proteome</keyword>
<dbReference type="PANTHER" id="PTHR43821:SF1">
    <property type="entry name" value="NAD(P)H NITROREDUCTASE YDJA-RELATED"/>
    <property type="match status" value="1"/>
</dbReference>
<feature type="binding site" description="in other chain" evidence="8">
    <location>
        <begin position="10"/>
        <end position="12"/>
    </location>
    <ligand>
        <name>FMN</name>
        <dbReference type="ChEBI" id="CHEBI:58210"/>
        <note>ligand shared between dimeric partners</note>
    </ligand>
</feature>
<comment type="similarity">
    <text evidence="1 7">Belongs to the nitroreductase family.</text>
</comment>
<evidence type="ECO:0000313" key="11">
    <source>
        <dbReference type="Proteomes" id="UP000256845"/>
    </source>
</evidence>
<evidence type="ECO:0000256" key="6">
    <source>
        <dbReference type="ARBA" id="ARBA00023027"/>
    </source>
</evidence>
<dbReference type="EMBL" id="QRDW01000005">
    <property type="protein sequence ID" value="RED49931.1"/>
    <property type="molecule type" value="Genomic_DNA"/>
</dbReference>
<evidence type="ECO:0000259" key="9">
    <source>
        <dbReference type="Pfam" id="PF00881"/>
    </source>
</evidence>
<feature type="domain" description="Nitroreductase" evidence="9">
    <location>
        <begin position="7"/>
        <end position="166"/>
    </location>
</feature>
<dbReference type="Pfam" id="PF00881">
    <property type="entry name" value="Nitroreductase"/>
    <property type="match status" value="1"/>
</dbReference>
<feature type="binding site" description="in other chain" evidence="8">
    <location>
        <begin position="136"/>
        <end position="138"/>
    </location>
    <ligand>
        <name>FMN</name>
        <dbReference type="ChEBI" id="CHEBI:58210"/>
        <note>ligand shared between dimeric partners</note>
    </ligand>
</feature>
<feature type="binding site" evidence="8">
    <location>
        <position position="41"/>
    </location>
    <ligand>
        <name>FMN</name>
        <dbReference type="ChEBI" id="CHEBI:58210"/>
        <note>ligand shared between dimeric partners</note>
    </ligand>
</feature>
<evidence type="ECO:0000256" key="1">
    <source>
        <dbReference type="ARBA" id="ARBA00007118"/>
    </source>
</evidence>
<dbReference type="Gene3D" id="3.40.109.10">
    <property type="entry name" value="NADH Oxidase"/>
    <property type="match status" value="1"/>
</dbReference>
<dbReference type="GO" id="GO:0016491">
    <property type="term" value="F:oxidoreductase activity"/>
    <property type="evidence" value="ECO:0007669"/>
    <property type="project" value="UniProtKB-UniRule"/>
</dbReference>
<keyword evidence="5 7" id="KW-0560">Oxidoreductase</keyword>
<dbReference type="InterPro" id="IPR026021">
    <property type="entry name" value="YdjA-like"/>
</dbReference>
<accession>A0A3D9HKV6</accession>